<protein>
    <recommendedName>
        <fullName evidence="5">NACHT domain-containing protein</fullName>
    </recommendedName>
</protein>
<keyword evidence="2" id="KW-0677">Repeat</keyword>
<feature type="repeat" description="WD" evidence="3">
    <location>
        <begin position="743"/>
        <end position="784"/>
    </location>
</feature>
<dbReference type="InterPro" id="IPR015943">
    <property type="entry name" value="WD40/YVTN_repeat-like_dom_sf"/>
</dbReference>
<dbReference type="PROSITE" id="PS50294">
    <property type="entry name" value="WD_REPEATS_REGION"/>
    <property type="match status" value="9"/>
</dbReference>
<dbReference type="PANTHER" id="PTHR19848:SF8">
    <property type="entry name" value="F-BOX AND WD REPEAT DOMAIN CONTAINING 7"/>
    <property type="match status" value="1"/>
</dbReference>
<dbReference type="InterPro" id="IPR001680">
    <property type="entry name" value="WD40_rpt"/>
</dbReference>
<keyword evidence="4" id="KW-0175">Coiled coil</keyword>
<evidence type="ECO:0000313" key="6">
    <source>
        <dbReference type="EMBL" id="PCD20283.1"/>
    </source>
</evidence>
<dbReference type="STRING" id="327505.A0A2H3G4C4"/>
<dbReference type="Proteomes" id="UP000219602">
    <property type="component" value="Unassembled WGS sequence"/>
</dbReference>
<dbReference type="PROSITE" id="PS50082">
    <property type="entry name" value="WD_REPEATS_2"/>
    <property type="match status" value="9"/>
</dbReference>
<feature type="repeat" description="WD" evidence="3">
    <location>
        <begin position="995"/>
        <end position="1036"/>
    </location>
</feature>
<gene>
    <name evidence="6" type="ORF">AU210_016151</name>
</gene>
<dbReference type="Pfam" id="PF24883">
    <property type="entry name" value="NPHP3_N"/>
    <property type="match status" value="1"/>
</dbReference>
<feature type="repeat" description="WD" evidence="3">
    <location>
        <begin position="869"/>
        <end position="910"/>
    </location>
</feature>
<dbReference type="Pfam" id="PF00400">
    <property type="entry name" value="WD40"/>
    <property type="match status" value="9"/>
</dbReference>
<dbReference type="SUPFAM" id="SSF50998">
    <property type="entry name" value="Quinoprotein alcohol dehydrogenase-like"/>
    <property type="match status" value="1"/>
</dbReference>
<feature type="domain" description="NACHT" evidence="5">
    <location>
        <begin position="198"/>
        <end position="346"/>
    </location>
</feature>
<feature type="repeat" description="WD" evidence="3">
    <location>
        <begin position="1079"/>
        <end position="1120"/>
    </location>
</feature>
<dbReference type="EMBL" id="MABQ02000015">
    <property type="protein sequence ID" value="PCD20283.1"/>
    <property type="molecule type" value="Genomic_DNA"/>
</dbReference>
<dbReference type="InterPro" id="IPR056884">
    <property type="entry name" value="NPHP3-like_N"/>
</dbReference>
<feature type="coiled-coil region" evidence="4">
    <location>
        <begin position="25"/>
        <end position="59"/>
    </location>
</feature>
<evidence type="ECO:0000313" key="7">
    <source>
        <dbReference type="Proteomes" id="UP000219602"/>
    </source>
</evidence>
<dbReference type="SUPFAM" id="SSF52540">
    <property type="entry name" value="P-loop containing nucleoside triphosphate hydrolases"/>
    <property type="match status" value="1"/>
</dbReference>
<dbReference type="InterPro" id="IPR020472">
    <property type="entry name" value="WD40_PAC1"/>
</dbReference>
<organism evidence="6 7">
    <name type="scientific">Fusarium oxysporum f. sp. radicis-cucumerinum</name>
    <dbReference type="NCBI Taxonomy" id="327505"/>
    <lineage>
        <taxon>Eukaryota</taxon>
        <taxon>Fungi</taxon>
        <taxon>Dikarya</taxon>
        <taxon>Ascomycota</taxon>
        <taxon>Pezizomycotina</taxon>
        <taxon>Sordariomycetes</taxon>
        <taxon>Hypocreomycetidae</taxon>
        <taxon>Hypocreales</taxon>
        <taxon>Nectriaceae</taxon>
        <taxon>Fusarium</taxon>
        <taxon>Fusarium oxysporum species complex</taxon>
    </lineage>
</organism>
<feature type="repeat" description="WD" evidence="3">
    <location>
        <begin position="785"/>
        <end position="826"/>
    </location>
</feature>
<evidence type="ECO:0000256" key="3">
    <source>
        <dbReference type="PROSITE-ProRule" id="PRU00221"/>
    </source>
</evidence>
<dbReference type="Gene3D" id="3.40.50.300">
    <property type="entry name" value="P-loop containing nucleotide triphosphate hydrolases"/>
    <property type="match status" value="1"/>
</dbReference>
<feature type="repeat" description="WD" evidence="3">
    <location>
        <begin position="1037"/>
        <end position="1078"/>
    </location>
</feature>
<dbReference type="SMART" id="SM00320">
    <property type="entry name" value="WD40"/>
    <property type="match status" value="9"/>
</dbReference>
<dbReference type="PANTHER" id="PTHR19848">
    <property type="entry name" value="WD40 REPEAT PROTEIN"/>
    <property type="match status" value="1"/>
</dbReference>
<reference evidence="6 7" key="1">
    <citation type="journal article" date="2016" name="Environ. Microbiol.">
        <title>Effector profiles distinguish formae speciales of Fusarium oxysporum.</title>
        <authorList>
            <person name="van Dam P."/>
            <person name="Fokkens L."/>
            <person name="Schmidt S.M."/>
            <person name="Linmans J.H."/>
            <person name="Kistler H.C."/>
            <person name="Ma L.J."/>
            <person name="Rep M."/>
        </authorList>
    </citation>
    <scope>NUCLEOTIDE SEQUENCE [LARGE SCALE GENOMIC DNA]</scope>
    <source>
        <strain evidence="6 7">Forc016</strain>
    </source>
</reference>
<dbReference type="InterPro" id="IPR007111">
    <property type="entry name" value="NACHT_NTPase"/>
</dbReference>
<dbReference type="InterPro" id="IPR019775">
    <property type="entry name" value="WD40_repeat_CS"/>
</dbReference>
<dbReference type="PROSITE" id="PS50837">
    <property type="entry name" value="NACHT"/>
    <property type="match status" value="1"/>
</dbReference>
<dbReference type="SUPFAM" id="SSF50978">
    <property type="entry name" value="WD40 repeat-like"/>
    <property type="match status" value="1"/>
</dbReference>
<dbReference type="PROSITE" id="PS00678">
    <property type="entry name" value="WD_REPEATS_1"/>
    <property type="match status" value="8"/>
</dbReference>
<dbReference type="AlphaFoldDB" id="A0A2H3G4C4"/>
<name>A0A2H3G4C4_FUSOX</name>
<dbReference type="InterPro" id="IPR011047">
    <property type="entry name" value="Quinoprotein_ADH-like_sf"/>
</dbReference>
<sequence>MAEALGIASSVIAVVDLSAKVFSLCLQYSREVKNTKDDIERLRKEVAAFQDTTKELKALIEGPLGRELKASQQLESAIEDGYLTLRKLEQRLQPSTGRKTMSRFGMRALKWPFESKGVEGTIQNLEHCRGIISLALNIDQTVILQNVDERMTLNQLPIAHGASFDSKAEEHNPICLPNTRQQLLDDIDHWIDDPNSKTVYWLNGMAGTGKSTIARTVAHSRSKRGDLGASFFFKRGEMDRGNLNKLMSTLAHQLALSIPGIAFFIKKTLDANPAIVGKSVKEQFEKLIQGPLSEAAATATTPSSVVMVIDALDECDQEADIRSVINIFSQAKTLRSHLRVFLTSRPELPIRLGFSEVQGSYQDLVLHEIPAQVVEHDIIVFMDDEFKKIRYDFNMTVGDERKLPPDWPGRPTVQSLAQMAVPLFIFAATVCRFIGDRRRSPQTRLQTVLGHGKRSHGSQLDQTYAPILRAQIASLPKEEREEIIRDFKMIVGSIVTLASPLSVIALSCLIDVPPEVVDERLDALHSVLSISLERTIPVRLLHLSFRDYLITEESEFQVDERHTHQILAKHCLRIMRGALGKNICGLPFPGMRRSAVDLGKLEKSMPLQLQYACMHWAYHQMEDNPNLDNENEVHDFLTTHFLHWLEAMSLLGRVKECLDLVRSLARWLENRKGSRLSSFVADAVRFLQAYFSVIAEAPLQIYSCLIFAPRKSVVRRTFEDAFPRWISNLPKVEENWDACLLTLEGHSERVGSVAFSHDSKKVASASSDKTIRIWNAETGECEQVLEGHSERVGSVAFSHDSKKVASASDDTTIRIWDAETGECERVLEGHSWGVRSVVFSHDSKKVASASDGRTIRIWSAETGECERVLEGHSNWVNSVVFSHDSKKVASASYDKTIRIWDAETGEYERVLEGHSEEVRSVVFSHDSKKVASASDDMTIWIWDAETGECKRVLEGHSNPVSSAVFSHDSKKVASASYDKTIRIWDTETGECKRVLEGHSEDVRSVVFSHNSKKVTSASDDTTIRIWDAETGECKRVLEGHSEDVRSVVFSHNSKKVASASDDTTIRIWDAETGECKQVLEGHSNSISPAVFSHDSKKVASVSYDKTIRIWDAETGECEEVISLDAYAHVLSFTPDDRAIVTNRGVFVLTGDSRSCSKPPVSLQSSETSMLAYKDGTWVTMAGADLLWLPPECRNGKVAAVKSTIAIGCPSGRVVLLGISVADIQYRTYRNREDRVE</sequence>
<dbReference type="InterPro" id="IPR036322">
    <property type="entry name" value="WD40_repeat_dom_sf"/>
</dbReference>
<evidence type="ECO:0000259" key="5">
    <source>
        <dbReference type="PROSITE" id="PS50837"/>
    </source>
</evidence>
<feature type="repeat" description="WD" evidence="3">
    <location>
        <begin position="827"/>
        <end position="868"/>
    </location>
</feature>
<evidence type="ECO:0000256" key="4">
    <source>
        <dbReference type="SAM" id="Coils"/>
    </source>
</evidence>
<evidence type="ECO:0000256" key="2">
    <source>
        <dbReference type="ARBA" id="ARBA00022737"/>
    </source>
</evidence>
<dbReference type="InterPro" id="IPR027417">
    <property type="entry name" value="P-loop_NTPase"/>
</dbReference>
<feature type="repeat" description="WD" evidence="3">
    <location>
        <begin position="953"/>
        <end position="994"/>
    </location>
</feature>
<dbReference type="Gene3D" id="2.130.10.10">
    <property type="entry name" value="YVTN repeat-like/Quinoprotein amine dehydrogenase"/>
    <property type="match status" value="4"/>
</dbReference>
<dbReference type="CDD" id="cd00200">
    <property type="entry name" value="WD40"/>
    <property type="match status" value="1"/>
</dbReference>
<reference evidence="6 7" key="2">
    <citation type="journal article" date="2017" name="Sci. Rep.">
        <title>A mobile pathogenicity chromosome in Fusarium oxysporum for infection of multiple cucurbit species.</title>
        <authorList>
            <person name="van Dam P."/>
            <person name="Fokkens L."/>
            <person name="Ayukawa Y."/>
            <person name="van der Gragt M."/>
            <person name="Ter Horst A."/>
            <person name="Brankovics B."/>
            <person name="Houterman P.M."/>
            <person name="Arie T."/>
            <person name="Rep M."/>
        </authorList>
    </citation>
    <scope>NUCLEOTIDE SEQUENCE [LARGE SCALE GENOMIC DNA]</scope>
    <source>
        <strain evidence="6 7">Forc016</strain>
    </source>
</reference>
<feature type="repeat" description="WD" evidence="3">
    <location>
        <begin position="911"/>
        <end position="952"/>
    </location>
</feature>
<accession>A0A2H3G4C4</accession>
<proteinExistence type="predicted"/>
<evidence type="ECO:0000256" key="1">
    <source>
        <dbReference type="ARBA" id="ARBA00022574"/>
    </source>
</evidence>
<dbReference type="PRINTS" id="PR00320">
    <property type="entry name" value="GPROTEINBRPT"/>
</dbReference>
<comment type="caution">
    <text evidence="6">The sequence shown here is derived from an EMBL/GenBank/DDBJ whole genome shotgun (WGS) entry which is preliminary data.</text>
</comment>
<keyword evidence="1 3" id="KW-0853">WD repeat</keyword>